<organism evidence="7 8">
    <name type="scientific">Thermogutta terrifontis</name>
    <dbReference type="NCBI Taxonomy" id="1331910"/>
    <lineage>
        <taxon>Bacteria</taxon>
        <taxon>Pseudomonadati</taxon>
        <taxon>Planctomycetota</taxon>
        <taxon>Planctomycetia</taxon>
        <taxon>Pirellulales</taxon>
        <taxon>Thermoguttaceae</taxon>
        <taxon>Thermogutta</taxon>
    </lineage>
</organism>
<dbReference type="KEGG" id="ttf:THTE_3615"/>
<reference evidence="7 8" key="1">
    <citation type="journal article" name="Front. Microbiol.">
        <title>Sugar Metabolism of the First Thermophilic Planctomycete Thermogutta terrifontis: Comparative Genomic and Transcriptomic Approaches.</title>
        <authorList>
            <person name="Elcheninov A.G."/>
            <person name="Menzel P."/>
            <person name="Gudbergsdottir S.R."/>
            <person name="Slesarev A.I."/>
            <person name="Kadnikov V.V."/>
            <person name="Krogh A."/>
            <person name="Bonch-Osmolovskaya E.A."/>
            <person name="Peng X."/>
            <person name="Kublanov I.V."/>
        </authorList>
    </citation>
    <scope>NUCLEOTIDE SEQUENCE [LARGE SCALE GENOMIC DNA]</scope>
    <source>
        <strain evidence="7 8">R1</strain>
    </source>
</reference>
<feature type="region of interest" description="Disordered" evidence="5">
    <location>
        <begin position="140"/>
        <end position="163"/>
    </location>
</feature>
<keyword evidence="8" id="KW-1185">Reference proteome</keyword>
<dbReference type="PANTHER" id="PTHR30332">
    <property type="entry name" value="PROBABLE GENERAL SECRETION PATHWAY PROTEIN D"/>
    <property type="match status" value="1"/>
</dbReference>
<comment type="subcellular location">
    <subcellularLocation>
        <location evidence="1">Membrane</location>
    </subcellularLocation>
</comment>
<evidence type="ECO:0000256" key="2">
    <source>
        <dbReference type="ARBA" id="ARBA00022729"/>
    </source>
</evidence>
<dbReference type="Proteomes" id="UP000215086">
    <property type="component" value="Chromosome"/>
</dbReference>
<feature type="region of interest" description="Disordered" evidence="5">
    <location>
        <begin position="182"/>
        <end position="397"/>
    </location>
</feature>
<dbReference type="Pfam" id="PF03958">
    <property type="entry name" value="Secretin_N"/>
    <property type="match status" value="3"/>
</dbReference>
<name>A0A286RJT6_9BACT</name>
<feature type="compositionally biased region" description="Pro residues" evidence="5">
    <location>
        <begin position="246"/>
        <end position="255"/>
    </location>
</feature>
<feature type="region of interest" description="Disordered" evidence="5">
    <location>
        <begin position="830"/>
        <end position="859"/>
    </location>
</feature>
<keyword evidence="4" id="KW-0175">Coiled coil</keyword>
<dbReference type="GO" id="GO:0016020">
    <property type="term" value="C:membrane"/>
    <property type="evidence" value="ECO:0007669"/>
    <property type="project" value="UniProtKB-SubCell"/>
</dbReference>
<feature type="domain" description="NolW-like" evidence="6">
    <location>
        <begin position="1143"/>
        <end position="1253"/>
    </location>
</feature>
<feature type="coiled-coil region" evidence="4">
    <location>
        <begin position="42"/>
        <end position="69"/>
    </location>
</feature>
<evidence type="ECO:0000256" key="3">
    <source>
        <dbReference type="ARBA" id="ARBA00023136"/>
    </source>
</evidence>
<dbReference type="GO" id="GO:0015627">
    <property type="term" value="C:type II protein secretion system complex"/>
    <property type="evidence" value="ECO:0007669"/>
    <property type="project" value="TreeGrafter"/>
</dbReference>
<feature type="region of interest" description="Disordered" evidence="5">
    <location>
        <begin position="1398"/>
        <end position="1431"/>
    </location>
</feature>
<feature type="compositionally biased region" description="Gly residues" evidence="5">
    <location>
        <begin position="1422"/>
        <end position="1431"/>
    </location>
</feature>
<feature type="region of interest" description="Disordered" evidence="5">
    <location>
        <begin position="1449"/>
        <end position="1475"/>
    </location>
</feature>
<evidence type="ECO:0000256" key="4">
    <source>
        <dbReference type="SAM" id="Coils"/>
    </source>
</evidence>
<feature type="compositionally biased region" description="Low complexity" evidence="5">
    <location>
        <begin position="256"/>
        <end position="274"/>
    </location>
</feature>
<feature type="compositionally biased region" description="Low complexity" evidence="5">
    <location>
        <begin position="1449"/>
        <end position="1466"/>
    </location>
</feature>
<dbReference type="InterPro" id="IPR050810">
    <property type="entry name" value="Bact_Secretion_Sys_Channel"/>
</dbReference>
<evidence type="ECO:0000256" key="1">
    <source>
        <dbReference type="ARBA" id="ARBA00004370"/>
    </source>
</evidence>
<gene>
    <name evidence="7" type="ORF">THTE_3615</name>
</gene>
<feature type="domain" description="NolW-like" evidence="6">
    <location>
        <begin position="1264"/>
        <end position="1361"/>
    </location>
</feature>
<dbReference type="PANTHER" id="PTHR30332:SF24">
    <property type="entry name" value="SECRETIN GSPD-RELATED"/>
    <property type="match status" value="1"/>
</dbReference>
<feature type="compositionally biased region" description="Low complexity" evidence="5">
    <location>
        <begin position="385"/>
        <end position="394"/>
    </location>
</feature>
<feature type="compositionally biased region" description="Low complexity" evidence="5">
    <location>
        <begin position="1398"/>
        <end position="1421"/>
    </location>
</feature>
<feature type="compositionally biased region" description="Pro residues" evidence="5">
    <location>
        <begin position="275"/>
        <end position="287"/>
    </location>
</feature>
<feature type="compositionally biased region" description="Pro residues" evidence="5">
    <location>
        <begin position="911"/>
        <end position="925"/>
    </location>
</feature>
<protein>
    <submittedName>
        <fullName evidence="7">Proline-rich protein</fullName>
    </submittedName>
</protein>
<feature type="compositionally biased region" description="Low complexity" evidence="5">
    <location>
        <begin position="1016"/>
        <end position="1043"/>
    </location>
</feature>
<dbReference type="EMBL" id="CP018477">
    <property type="protein sequence ID" value="ASV76216.1"/>
    <property type="molecule type" value="Genomic_DNA"/>
</dbReference>
<proteinExistence type="predicted"/>
<keyword evidence="2" id="KW-0732">Signal</keyword>
<dbReference type="InterPro" id="IPR038591">
    <property type="entry name" value="NolW-like_sf"/>
</dbReference>
<dbReference type="GO" id="GO:0009306">
    <property type="term" value="P:protein secretion"/>
    <property type="evidence" value="ECO:0007669"/>
    <property type="project" value="TreeGrafter"/>
</dbReference>
<feature type="domain" description="NolW-like" evidence="6">
    <location>
        <begin position="652"/>
        <end position="708"/>
    </location>
</feature>
<feature type="compositionally biased region" description="Acidic residues" evidence="5">
    <location>
        <begin position="972"/>
        <end position="983"/>
    </location>
</feature>
<feature type="compositionally biased region" description="Pro residues" evidence="5">
    <location>
        <begin position="203"/>
        <end position="218"/>
    </location>
</feature>
<sequence>MALAIGFLLALVGNQFSATSAAEYEVVGVLAYAVEPEVGKEIGLTENQLKQLNELINNAEAEILTTLSDLKDLPPQERSAKLAQFRRKIENEGLAVLSTQQRAKLEQIRLKRLGEKFFADPVIADRLGLTEEQRAALTKALAERSASPASGETSESSAVGVLNENQRKTLRAILMGELVKSEPGASEAAPRPTEGQPGSQSPEQPPVASPAEGPPPASSPGEHRSHTPAESPASEVRPAGKEPHPEAPIAPPQSGPAPTTGTAAVVPAEGGVTPPVAPEMPPSPPTPEKAGASSATPVAPSQGGSPSLPPSAVGATPSGQPAPPQSSEITPQADGHSPSPASPGAETTGALSSPVPASSAPSPGVASSPQMGAQTGLATPPSQPTPTASQTQFPQLPPRDVKLRFNFRYQPWKDVLEWLAQQAGLSLVMDAPPPGTFNYVDDHEFTPAEAIDLLNSVLLTKGYVLIRRERMLMLLNIEDGVPSNLVDRVMPEDLDSRGDYEMVSCLFQLRKMTPEEAEQEVKKLLGPQGSVVVLAKARQILVTETAGRLKTIRRMIEAIENPDAATGTVRTFKINPYTVDQVLSIIRQMFQIPPDQTAAPDGSLRFALDPSGSRILVTGTPEMLDRFAEVLKALDPSSESPASRLESTPQLEVYPITSADPQMVLQVLQTLLAGMPDVRIAIDPKTGALVAWARPAQHATIRATLQQMQGEVGQVEVIPLRVVDPQLAVLAINKLFGGSGDSPASNAPTVDADITTRMLLVRGTKTQIEQIKQLLVKMGEPSADGPPGTVNLMRTIPMDAATAQAVLEQLQNVWPQFRGNRLQIIRSVVPSESNSNPSQGSSPGANAGGEGNQSSNGIESTRIPLPLAAVPARRLVLGLSSGKSSGSSSSTTSSASSPSGSSTPSSQPQPGSAPPGQPSGQPPFFRPWGWGPPGGFFDRRGDWNREGSERHDHGGERDRGREWSRSTFWEGPEQDQDEIDMTEDLTVTGSYRSTPWVKTQLVALVEETGNAPSTEPASQPEPTSQASQQSATPASPPSAEQPASGGGQSPVSTGDQAPVPASNPPAGSPPQASSTTPVGPSGATAPGSQPTGGAPPIIVAVTPEGLVIASQDPEALNQFEDLVRRMVSNQTAAAQQTTPELVVYYLKHSKAEVVASTLDQILGGGTLTTSGSTGGSLISEIARAAFGEVGGGLVGSLLGADTGGSSSSSTTSSRTTTRVQITPDSRLNALIVQAYPQDLQLIEEILRVLDQPDSPQDVAVQPKTVIIPVKNTQAEEIAQILRTVYQDRLVTAGGANRPPSPQEIIQLLRGGRGGPGGRSQPQQEQEKMSIGVDTRTNSLIVSAPERLLNEVRQLVEQLDQKAITDSEETTEVVTLHKASAESVSAALSALLGSGVQIRGASSSRGTTTTTSTSSSSSSNRGPQGGFPFQGGFGGFRGFGGTSFGGFSPFGSRGFSSSPSSGNRGFTPRTGSSRGR</sequence>
<dbReference type="InterPro" id="IPR005644">
    <property type="entry name" value="NolW-like"/>
</dbReference>
<feature type="region of interest" description="Disordered" evidence="5">
    <location>
        <begin position="1310"/>
        <end position="1330"/>
    </location>
</feature>
<evidence type="ECO:0000313" key="8">
    <source>
        <dbReference type="Proteomes" id="UP000215086"/>
    </source>
</evidence>
<keyword evidence="3" id="KW-0472">Membrane</keyword>
<evidence type="ECO:0000259" key="6">
    <source>
        <dbReference type="Pfam" id="PF03958"/>
    </source>
</evidence>
<accession>A0A286RJT6</accession>
<feature type="compositionally biased region" description="Basic and acidic residues" evidence="5">
    <location>
        <begin position="937"/>
        <end position="964"/>
    </location>
</feature>
<feature type="compositionally biased region" description="Polar residues" evidence="5">
    <location>
        <begin position="147"/>
        <end position="157"/>
    </location>
</feature>
<feature type="compositionally biased region" description="Low complexity" evidence="5">
    <location>
        <begin position="349"/>
        <end position="369"/>
    </location>
</feature>
<dbReference type="Gene3D" id="3.30.1370.120">
    <property type="match status" value="4"/>
</dbReference>
<feature type="compositionally biased region" description="Polar residues" evidence="5">
    <location>
        <begin position="985"/>
        <end position="997"/>
    </location>
</feature>
<evidence type="ECO:0000256" key="5">
    <source>
        <dbReference type="SAM" id="MobiDB-lite"/>
    </source>
</evidence>
<feature type="compositionally biased region" description="Low complexity" evidence="5">
    <location>
        <begin position="830"/>
        <end position="844"/>
    </location>
</feature>
<feature type="compositionally biased region" description="Low complexity" evidence="5">
    <location>
        <begin position="880"/>
        <end position="910"/>
    </location>
</feature>
<evidence type="ECO:0000313" key="7">
    <source>
        <dbReference type="EMBL" id="ASV76216.1"/>
    </source>
</evidence>
<feature type="region of interest" description="Disordered" evidence="5">
    <location>
        <begin position="880"/>
        <end position="1097"/>
    </location>
</feature>